<dbReference type="Proteomes" id="UP000009223">
    <property type="component" value="Chromosome"/>
</dbReference>
<reference evidence="3" key="1">
    <citation type="submission" date="2009-12" db="EMBL/GenBank/DDBJ databases">
        <title>Complete sequence of Treponema primitia strain ZAS-2.</title>
        <authorList>
            <person name="Tetu S.G."/>
            <person name="Matson E."/>
            <person name="Ren Q."/>
            <person name="Seshadri R."/>
            <person name="Elbourne L."/>
            <person name="Hassan K.A."/>
            <person name="Durkin A."/>
            <person name="Radune D."/>
            <person name="Mohamoud Y."/>
            <person name="Shay R."/>
            <person name="Jin S."/>
            <person name="Zhang X."/>
            <person name="Lucey K."/>
            <person name="Ballor N.R."/>
            <person name="Ottesen E."/>
            <person name="Rosenthal R."/>
            <person name="Allen A."/>
            <person name="Leadbetter J.R."/>
            <person name="Paulsen I.T."/>
        </authorList>
    </citation>
    <scope>NUCLEOTIDE SEQUENCE [LARGE SCALE GENOMIC DNA]</scope>
    <source>
        <strain evidence="3">ATCC BAA-887 / DSM 12427 / ZAS-2</strain>
    </source>
</reference>
<dbReference type="OrthoDB" id="1726349at2"/>
<name>F5YMD6_TREPZ</name>
<dbReference type="SUPFAM" id="SSF143120">
    <property type="entry name" value="YefM-like"/>
    <property type="match status" value="1"/>
</dbReference>
<keyword evidence="3" id="KW-1185">Reference proteome</keyword>
<dbReference type="EMBL" id="CP001843">
    <property type="protein sequence ID" value="AEF85195.1"/>
    <property type="molecule type" value="Genomic_DNA"/>
</dbReference>
<dbReference type="KEGG" id="tpi:TREPR_0187"/>
<proteinExistence type="inferred from homology"/>
<evidence type="ECO:0000256" key="1">
    <source>
        <dbReference type="ARBA" id="ARBA00009981"/>
    </source>
</evidence>
<sequence length="95" mass="10797">MKFISVRDFRTSSANIWKTLPEEQEMVITNNGKPIALLTPLNDKNLENTLASLRQAKAINAVKLIQQESVAKGLDRTTMGEIDEEIKKIRKESKR</sequence>
<reference evidence="2 3" key="2">
    <citation type="journal article" date="2011" name="ISME J.">
        <title>RNA-seq reveals cooperative metabolic interactions between two termite-gut spirochete species in co-culture.</title>
        <authorList>
            <person name="Rosenthal A.Z."/>
            <person name="Matson E.G."/>
            <person name="Eldar A."/>
            <person name="Leadbetter J.R."/>
        </authorList>
    </citation>
    <scope>NUCLEOTIDE SEQUENCE [LARGE SCALE GENOMIC DNA]</scope>
    <source>
        <strain evidence="3">ATCC BAA-887 / DSM 12427 / ZAS-2</strain>
    </source>
</reference>
<comment type="similarity">
    <text evidence="1">Belongs to the phD/YefM antitoxin family.</text>
</comment>
<dbReference type="InterPro" id="IPR036165">
    <property type="entry name" value="YefM-like_sf"/>
</dbReference>
<evidence type="ECO:0000313" key="3">
    <source>
        <dbReference type="Proteomes" id="UP000009223"/>
    </source>
</evidence>
<dbReference type="AlphaFoldDB" id="F5YMD6"/>
<dbReference type="RefSeq" id="WP_015706289.1">
    <property type="nucleotide sequence ID" value="NC_015578.1"/>
</dbReference>
<accession>F5YMD6</accession>
<evidence type="ECO:0000313" key="2">
    <source>
        <dbReference type="EMBL" id="AEF85195.1"/>
    </source>
</evidence>
<dbReference type="STRING" id="545694.TREPR_0187"/>
<gene>
    <name evidence="2" type="ordered locus">TREPR_0187</name>
</gene>
<dbReference type="eggNOG" id="COG4118">
    <property type="taxonomic scope" value="Bacteria"/>
</dbReference>
<dbReference type="HOGENOM" id="CLU_181375_0_0_12"/>
<protein>
    <submittedName>
        <fullName evidence="2">Prevent-host-death family protein</fullName>
    </submittedName>
</protein>
<organism evidence="2 3">
    <name type="scientific">Treponema primitia (strain ATCC BAA-887 / DSM 12427 / ZAS-2)</name>
    <dbReference type="NCBI Taxonomy" id="545694"/>
    <lineage>
        <taxon>Bacteria</taxon>
        <taxon>Pseudomonadati</taxon>
        <taxon>Spirochaetota</taxon>
        <taxon>Spirochaetia</taxon>
        <taxon>Spirochaetales</taxon>
        <taxon>Treponemataceae</taxon>
        <taxon>Treponema</taxon>
    </lineage>
</organism>